<reference evidence="1" key="1">
    <citation type="journal article" date="2020" name="mSystems">
        <title>Genome- and Community-Level Interaction Insights into Carbon Utilization and Element Cycling Functions of Hydrothermarchaeota in Hydrothermal Sediment.</title>
        <authorList>
            <person name="Zhou Z."/>
            <person name="Liu Y."/>
            <person name="Xu W."/>
            <person name="Pan J."/>
            <person name="Luo Z.H."/>
            <person name="Li M."/>
        </authorList>
    </citation>
    <scope>NUCLEOTIDE SEQUENCE [LARGE SCALE GENOMIC DNA]</scope>
    <source>
        <strain evidence="1">SpSt-902</strain>
    </source>
</reference>
<dbReference type="AlphaFoldDB" id="A0A7C3QSL3"/>
<gene>
    <name evidence="1" type="ORF">ENX03_08060</name>
</gene>
<proteinExistence type="predicted"/>
<organism evidence="1">
    <name type="scientific">Leptospirillum ferriphilum</name>
    <dbReference type="NCBI Taxonomy" id="178606"/>
    <lineage>
        <taxon>Bacteria</taxon>
        <taxon>Pseudomonadati</taxon>
        <taxon>Nitrospirota</taxon>
        <taxon>Nitrospiria</taxon>
        <taxon>Nitrospirales</taxon>
        <taxon>Nitrospiraceae</taxon>
        <taxon>Leptospirillum</taxon>
    </lineage>
</organism>
<protein>
    <submittedName>
        <fullName evidence="1">Uncharacterized protein</fullName>
    </submittedName>
</protein>
<sequence>MKATLITRLKVVSTEACLTAPVVWRFSEPVPSCHLAYKDRPIFVGKGARKIGLAHERRGHCHVDNLRANAMVGSDASRIQGEKGF</sequence>
<dbReference type="EMBL" id="DTMM01000168">
    <property type="protein sequence ID" value="HFT93870.1"/>
    <property type="molecule type" value="Genomic_DNA"/>
</dbReference>
<name>A0A7C3QSL3_9BACT</name>
<evidence type="ECO:0000313" key="1">
    <source>
        <dbReference type="EMBL" id="HFT93870.1"/>
    </source>
</evidence>
<accession>A0A7C3QSL3</accession>
<comment type="caution">
    <text evidence="1">The sequence shown here is derived from an EMBL/GenBank/DDBJ whole genome shotgun (WGS) entry which is preliminary data.</text>
</comment>